<evidence type="ECO:0000313" key="2">
    <source>
        <dbReference type="EMBL" id="MFD0921547.1"/>
    </source>
</evidence>
<feature type="compositionally biased region" description="Low complexity" evidence="1">
    <location>
        <begin position="31"/>
        <end position="44"/>
    </location>
</feature>
<comment type="caution">
    <text evidence="2">The sequence shown here is derived from an EMBL/GenBank/DDBJ whole genome shotgun (WGS) entry which is preliminary data.</text>
</comment>
<keyword evidence="3" id="KW-1185">Reference proteome</keyword>
<evidence type="ECO:0000256" key="1">
    <source>
        <dbReference type="SAM" id="MobiDB-lite"/>
    </source>
</evidence>
<proteinExistence type="predicted"/>
<sequence length="243" mass="25927">MVVAAVVALSVIAVAARIGYLVVEDANQPQARPAPEAGTPTRTTEPPPPRPGAPVPCDPARPVFGECFPPDYDPDAVLDRVAAQGWHCLRKGEMDEVGSPVFEPRKCEVEDNVGQPYTIRASISYQTHDFKPSGKLRSFELYATTSAVAHRGEHTSREDAIKAVITAYRITGEHIWQGHPEQAREAAAVFEEITPRCYSPQAGTLNGASVRTASGFEITCSGSAGVASGDAVTYGQSLQIKPA</sequence>
<dbReference type="Proteomes" id="UP001597018">
    <property type="component" value="Unassembled WGS sequence"/>
</dbReference>
<organism evidence="2 3">
    <name type="scientific">Saccharopolyspora rosea</name>
    <dbReference type="NCBI Taxonomy" id="524884"/>
    <lineage>
        <taxon>Bacteria</taxon>
        <taxon>Bacillati</taxon>
        <taxon>Actinomycetota</taxon>
        <taxon>Actinomycetes</taxon>
        <taxon>Pseudonocardiales</taxon>
        <taxon>Pseudonocardiaceae</taxon>
        <taxon>Saccharopolyspora</taxon>
    </lineage>
</organism>
<feature type="compositionally biased region" description="Pro residues" evidence="1">
    <location>
        <begin position="45"/>
        <end position="57"/>
    </location>
</feature>
<protein>
    <submittedName>
        <fullName evidence="2">Uncharacterized protein</fullName>
    </submittedName>
</protein>
<feature type="region of interest" description="Disordered" evidence="1">
    <location>
        <begin position="29"/>
        <end position="57"/>
    </location>
</feature>
<accession>A0ABW3FUY7</accession>
<dbReference type="RefSeq" id="WP_345601160.1">
    <property type="nucleotide sequence ID" value="NZ_BAABLT010000029.1"/>
</dbReference>
<gene>
    <name evidence="2" type="ORF">ACFQ16_17525</name>
</gene>
<dbReference type="EMBL" id="JBHTIW010000013">
    <property type="protein sequence ID" value="MFD0921547.1"/>
    <property type="molecule type" value="Genomic_DNA"/>
</dbReference>
<evidence type="ECO:0000313" key="3">
    <source>
        <dbReference type="Proteomes" id="UP001597018"/>
    </source>
</evidence>
<name>A0ABW3FUY7_9PSEU</name>
<reference evidence="3" key="1">
    <citation type="journal article" date="2019" name="Int. J. Syst. Evol. Microbiol.">
        <title>The Global Catalogue of Microorganisms (GCM) 10K type strain sequencing project: providing services to taxonomists for standard genome sequencing and annotation.</title>
        <authorList>
            <consortium name="The Broad Institute Genomics Platform"/>
            <consortium name="The Broad Institute Genome Sequencing Center for Infectious Disease"/>
            <person name="Wu L."/>
            <person name="Ma J."/>
        </authorList>
    </citation>
    <scope>NUCLEOTIDE SEQUENCE [LARGE SCALE GENOMIC DNA]</scope>
    <source>
        <strain evidence="3">CCUG 56401</strain>
    </source>
</reference>